<keyword evidence="17" id="KW-0121">Carboxypeptidase</keyword>
<reference evidence="17 18" key="1">
    <citation type="submission" date="2019-11" db="EMBL/GenBank/DDBJ databases">
        <authorList>
            <person name="He Y."/>
        </authorList>
    </citation>
    <scope>NUCLEOTIDE SEQUENCE [LARGE SCALE GENOMIC DNA]</scope>
    <source>
        <strain evidence="17 18">SCSIO 58843</strain>
    </source>
</reference>
<feature type="transmembrane region" description="Helical" evidence="14">
    <location>
        <begin position="7"/>
        <end position="29"/>
    </location>
</feature>
<evidence type="ECO:0000256" key="11">
    <source>
        <dbReference type="ARBA" id="ARBA00022989"/>
    </source>
</evidence>
<evidence type="ECO:0000256" key="2">
    <source>
        <dbReference type="ARBA" id="ARBA00004236"/>
    </source>
</evidence>
<dbReference type="InterPro" id="IPR017790">
    <property type="entry name" value="Penicillin-binding_protein_2"/>
</dbReference>
<dbReference type="GO" id="GO:0071972">
    <property type="term" value="F:peptidoglycan L,D-transpeptidase activity"/>
    <property type="evidence" value="ECO:0007669"/>
    <property type="project" value="TreeGrafter"/>
</dbReference>
<dbReference type="SUPFAM" id="SSF56601">
    <property type="entry name" value="beta-lactamase/transpeptidase-like"/>
    <property type="match status" value="1"/>
</dbReference>
<dbReference type="InterPro" id="IPR001460">
    <property type="entry name" value="PCN-bd_Tpept"/>
</dbReference>
<keyword evidence="7 14" id="KW-0812">Transmembrane</keyword>
<keyword evidence="6" id="KW-0645">Protease</keyword>
<evidence type="ECO:0000256" key="6">
    <source>
        <dbReference type="ARBA" id="ARBA00022670"/>
    </source>
</evidence>
<evidence type="ECO:0000256" key="14">
    <source>
        <dbReference type="SAM" id="Phobius"/>
    </source>
</evidence>
<evidence type="ECO:0000256" key="3">
    <source>
        <dbReference type="ARBA" id="ARBA00007171"/>
    </source>
</evidence>
<accession>A0A5Q2RMR8</accession>
<evidence type="ECO:0000256" key="9">
    <source>
        <dbReference type="ARBA" id="ARBA00022960"/>
    </source>
</evidence>
<dbReference type="GO" id="GO:0008360">
    <property type="term" value="P:regulation of cell shape"/>
    <property type="evidence" value="ECO:0007669"/>
    <property type="project" value="UniProtKB-KW"/>
</dbReference>
<dbReference type="Pfam" id="PF03717">
    <property type="entry name" value="PBP_dimer"/>
    <property type="match status" value="1"/>
</dbReference>
<dbReference type="Pfam" id="PF00905">
    <property type="entry name" value="Transpeptidase"/>
    <property type="match status" value="1"/>
</dbReference>
<evidence type="ECO:0000256" key="13">
    <source>
        <dbReference type="ARBA" id="ARBA00023316"/>
    </source>
</evidence>
<evidence type="ECO:0000256" key="8">
    <source>
        <dbReference type="ARBA" id="ARBA00022801"/>
    </source>
</evidence>
<dbReference type="InterPro" id="IPR012338">
    <property type="entry name" value="Beta-lactam/transpept-like"/>
</dbReference>
<dbReference type="GO" id="GO:0009002">
    <property type="term" value="F:serine-type D-Ala-D-Ala carboxypeptidase activity"/>
    <property type="evidence" value="ECO:0007669"/>
    <property type="project" value="UniProtKB-EC"/>
</dbReference>
<evidence type="ECO:0000313" key="17">
    <source>
        <dbReference type="EMBL" id="QGG95706.1"/>
    </source>
</evidence>
<evidence type="ECO:0000259" key="16">
    <source>
        <dbReference type="Pfam" id="PF03717"/>
    </source>
</evidence>
<evidence type="ECO:0000256" key="4">
    <source>
        <dbReference type="ARBA" id="ARBA00022475"/>
    </source>
</evidence>
<dbReference type="RefSeq" id="WP_153759812.1">
    <property type="nucleotide sequence ID" value="NZ_CP045851.1"/>
</dbReference>
<dbReference type="AlphaFoldDB" id="A0A5Q2RMR8"/>
<keyword evidence="8 17" id="KW-0378">Hydrolase</keyword>
<comment type="similarity">
    <text evidence="3">Belongs to the transpeptidase family.</text>
</comment>
<dbReference type="EC" id="3.4.16.4" evidence="17"/>
<evidence type="ECO:0000259" key="15">
    <source>
        <dbReference type="Pfam" id="PF00905"/>
    </source>
</evidence>
<dbReference type="SUPFAM" id="SSF56519">
    <property type="entry name" value="Penicillin binding protein dimerisation domain"/>
    <property type="match status" value="1"/>
</dbReference>
<organism evidence="17 18">
    <name type="scientific">Actinomarinicola tropica</name>
    <dbReference type="NCBI Taxonomy" id="2789776"/>
    <lineage>
        <taxon>Bacteria</taxon>
        <taxon>Bacillati</taxon>
        <taxon>Actinomycetota</taxon>
        <taxon>Acidimicrobiia</taxon>
        <taxon>Acidimicrobiales</taxon>
        <taxon>Iamiaceae</taxon>
        <taxon>Actinomarinicola</taxon>
    </lineage>
</organism>
<dbReference type="InterPro" id="IPR050515">
    <property type="entry name" value="Beta-lactam/transpept"/>
</dbReference>
<evidence type="ECO:0000256" key="10">
    <source>
        <dbReference type="ARBA" id="ARBA00022984"/>
    </source>
</evidence>
<dbReference type="NCBIfam" id="TIGR03423">
    <property type="entry name" value="pbp2_mrdA"/>
    <property type="match status" value="1"/>
</dbReference>
<keyword evidence="4" id="KW-1003">Cell membrane</keyword>
<keyword evidence="5" id="KW-0997">Cell inner membrane</keyword>
<dbReference type="PANTHER" id="PTHR30627">
    <property type="entry name" value="PEPTIDOGLYCAN D,D-TRANSPEPTIDASE"/>
    <property type="match status" value="1"/>
</dbReference>
<feature type="domain" description="Penicillin-binding protein transpeptidase" evidence="15">
    <location>
        <begin position="283"/>
        <end position="631"/>
    </location>
</feature>
<feature type="domain" description="Penicillin-binding protein dimerisation" evidence="16">
    <location>
        <begin position="53"/>
        <end position="230"/>
    </location>
</feature>
<dbReference type="GO" id="GO:0071555">
    <property type="term" value="P:cell wall organization"/>
    <property type="evidence" value="ECO:0007669"/>
    <property type="project" value="UniProtKB-KW"/>
</dbReference>
<dbReference type="KEGG" id="atq:GH723_11695"/>
<gene>
    <name evidence="17" type="primary">mrdA</name>
    <name evidence="17" type="ORF">GH723_11695</name>
</gene>
<name>A0A5Q2RMR8_9ACTN</name>
<evidence type="ECO:0000313" key="18">
    <source>
        <dbReference type="Proteomes" id="UP000334019"/>
    </source>
</evidence>
<dbReference type="GO" id="GO:0008658">
    <property type="term" value="F:penicillin binding"/>
    <property type="evidence" value="ECO:0007669"/>
    <property type="project" value="InterPro"/>
</dbReference>
<evidence type="ECO:0000256" key="12">
    <source>
        <dbReference type="ARBA" id="ARBA00023136"/>
    </source>
</evidence>
<proteinExistence type="inferred from homology"/>
<dbReference type="PANTHER" id="PTHR30627:SF2">
    <property type="entry name" value="PEPTIDOGLYCAN D,D-TRANSPEPTIDASE MRDA"/>
    <property type="match status" value="1"/>
</dbReference>
<evidence type="ECO:0000256" key="5">
    <source>
        <dbReference type="ARBA" id="ARBA00022519"/>
    </source>
</evidence>
<keyword evidence="11 14" id="KW-1133">Transmembrane helix</keyword>
<dbReference type="Gene3D" id="3.40.710.10">
    <property type="entry name" value="DD-peptidase/beta-lactamase superfamily"/>
    <property type="match status" value="1"/>
</dbReference>
<evidence type="ECO:0000256" key="7">
    <source>
        <dbReference type="ARBA" id="ARBA00022692"/>
    </source>
</evidence>
<dbReference type="EMBL" id="CP045851">
    <property type="protein sequence ID" value="QGG95706.1"/>
    <property type="molecule type" value="Genomic_DNA"/>
</dbReference>
<dbReference type="Proteomes" id="UP000334019">
    <property type="component" value="Chromosome"/>
</dbReference>
<dbReference type="GO" id="GO:0006508">
    <property type="term" value="P:proteolysis"/>
    <property type="evidence" value="ECO:0007669"/>
    <property type="project" value="UniProtKB-KW"/>
</dbReference>
<keyword evidence="9" id="KW-0133">Cell shape</keyword>
<dbReference type="InterPro" id="IPR036138">
    <property type="entry name" value="PBP_dimer_sf"/>
</dbReference>
<comment type="subcellular location">
    <subcellularLocation>
        <location evidence="2">Cell membrane</location>
    </subcellularLocation>
    <subcellularLocation>
        <location evidence="1">Membrane</location>
        <topology evidence="1">Single-pass membrane protein</topology>
    </subcellularLocation>
</comment>
<sequence length="658" mass="70323">MHDSQPLRLSILGIVAVALFTALFSRLWFLQVMAVEEYEAVGVSNRTRTIVVEGPRGRILDRNGVVLADNREAVVVTVDRSTLEAADDPQVVLTDLVAELNRAGVPTTIDEVEAAIDGWTGDPYRPIVVANDVGDDLYITLSERATSLPGVGVEKRLVRQYPNGSLAAHVLGYTGEINADELAARVDAEKAYQLGDRIGKMGIEQQYEGRLRGVPGSITFEVDSMGRIVSILDRVEPQPGDDVWLTLDADVQRVAEESLASEIVRAQQAGGTSNDFPIRAPAGSAVVTQPDTGEVVAMASYPTFDPNELIGGVSSARYQELTAMEPHFSPMTNRAIRGQYAPGSTFKIFTGYAAATMGVRAPGVHIDDTGSYTINNCVGRCTFENSSPGSNGPVNLQRALTISSNVYFFQLGAQFHAQPSAYGPRPIQDVAAQFGLGQRTGLALPNEAGGLLIDAEVRAQRHEDNPEAYPEGNWYVGDSVNLAIGQGEIAVTPLQLVNAYATMGNGGQLHNPNIVRQVTDPLSGEVLQSFEPRLIRDLELDGSVRAPILDGLVGVTQSEEGTASRVFAGYPHAEYPVAGKTGTAQNYGRASNSLFAGWAPAHDPEYAIAVVVEEGGYGSRVAAPIARRILEPIALREIDGTPISDVPEIEVEAGGSFD</sequence>
<keyword evidence="13" id="KW-0961">Cell wall biogenesis/degradation</keyword>
<dbReference type="GO" id="GO:0009252">
    <property type="term" value="P:peptidoglycan biosynthetic process"/>
    <property type="evidence" value="ECO:0007669"/>
    <property type="project" value="UniProtKB-KW"/>
</dbReference>
<dbReference type="GO" id="GO:0005886">
    <property type="term" value="C:plasma membrane"/>
    <property type="evidence" value="ECO:0007669"/>
    <property type="project" value="UniProtKB-SubCell"/>
</dbReference>
<keyword evidence="12 14" id="KW-0472">Membrane</keyword>
<dbReference type="InterPro" id="IPR005311">
    <property type="entry name" value="PBP_dimer"/>
</dbReference>
<keyword evidence="10" id="KW-0573">Peptidoglycan synthesis</keyword>
<protein>
    <submittedName>
        <fullName evidence="17">Penicillin-binding protein 2</fullName>
        <ecNumber evidence="17">3.4.16.4</ecNumber>
    </submittedName>
</protein>
<evidence type="ECO:0000256" key="1">
    <source>
        <dbReference type="ARBA" id="ARBA00004167"/>
    </source>
</evidence>
<keyword evidence="18" id="KW-1185">Reference proteome</keyword>
<dbReference type="Gene3D" id="3.90.1310.10">
    <property type="entry name" value="Penicillin-binding protein 2a (Domain 2)"/>
    <property type="match status" value="1"/>
</dbReference>